<accession>A0A7M2WWZ6</accession>
<dbReference type="Pfam" id="PF06470">
    <property type="entry name" value="SMC_hinge"/>
    <property type="match status" value="1"/>
</dbReference>
<dbReference type="GO" id="GO:0005694">
    <property type="term" value="C:chromosome"/>
    <property type="evidence" value="ECO:0007669"/>
    <property type="project" value="InterPro"/>
</dbReference>
<comment type="subcellular location">
    <subcellularLocation>
        <location evidence="6">Cytoplasm</location>
    </subcellularLocation>
</comment>
<dbReference type="SUPFAM" id="SSF52540">
    <property type="entry name" value="P-loop containing nucleoside triphosphate hydrolases"/>
    <property type="match status" value="1"/>
</dbReference>
<dbReference type="Gene3D" id="3.40.50.300">
    <property type="entry name" value="P-loop containing nucleotide triphosphate hydrolases"/>
    <property type="match status" value="2"/>
</dbReference>
<proteinExistence type="inferred from homology"/>
<dbReference type="PANTHER" id="PTHR43977">
    <property type="entry name" value="STRUCTURAL MAINTENANCE OF CHROMOSOMES PROTEIN 3"/>
    <property type="match status" value="1"/>
</dbReference>
<dbReference type="HAMAP" id="MF_01894">
    <property type="entry name" value="Smc_prok"/>
    <property type="match status" value="1"/>
</dbReference>
<gene>
    <name evidence="6 8" type="primary">smc</name>
    <name evidence="8" type="ORF">IPV69_00370</name>
</gene>
<evidence type="ECO:0000313" key="9">
    <source>
        <dbReference type="Proteomes" id="UP000593765"/>
    </source>
</evidence>
<dbReference type="GO" id="GO:0030261">
    <property type="term" value="P:chromosome condensation"/>
    <property type="evidence" value="ECO:0007669"/>
    <property type="project" value="InterPro"/>
</dbReference>
<dbReference type="SUPFAM" id="SSF75553">
    <property type="entry name" value="Smc hinge domain"/>
    <property type="match status" value="1"/>
</dbReference>
<dbReference type="GO" id="GO:0007059">
    <property type="term" value="P:chromosome segregation"/>
    <property type="evidence" value="ECO:0007669"/>
    <property type="project" value="UniProtKB-UniRule"/>
</dbReference>
<dbReference type="InterPro" id="IPR024704">
    <property type="entry name" value="SMC"/>
</dbReference>
<dbReference type="Gene3D" id="3.30.70.1620">
    <property type="match status" value="1"/>
</dbReference>
<feature type="coiled-coil region" evidence="6">
    <location>
        <begin position="172"/>
        <end position="199"/>
    </location>
</feature>
<keyword evidence="9" id="KW-1185">Reference proteome</keyword>
<dbReference type="SUPFAM" id="SSF57997">
    <property type="entry name" value="Tropomyosin"/>
    <property type="match status" value="1"/>
</dbReference>
<keyword evidence="3 6" id="KW-0067">ATP-binding</keyword>
<dbReference type="InterPro" id="IPR036277">
    <property type="entry name" value="SMC_hinge_sf"/>
</dbReference>
<protein>
    <recommendedName>
        <fullName evidence="6">Chromosome partition protein Smc</fullName>
    </recommendedName>
</protein>
<comment type="subunit">
    <text evidence="6">Homodimer.</text>
</comment>
<keyword evidence="4 6" id="KW-0175">Coiled coil</keyword>
<evidence type="ECO:0000256" key="3">
    <source>
        <dbReference type="ARBA" id="ARBA00022840"/>
    </source>
</evidence>
<feature type="domain" description="SMC hinge" evidence="7">
    <location>
        <begin position="529"/>
        <end position="644"/>
    </location>
</feature>
<dbReference type="InterPro" id="IPR003395">
    <property type="entry name" value="RecF/RecN/SMC_N"/>
</dbReference>
<dbReference type="InterPro" id="IPR011890">
    <property type="entry name" value="SMC_prok"/>
</dbReference>
<name>A0A7M2WWZ6_9BACT</name>
<dbReference type="GO" id="GO:0005737">
    <property type="term" value="C:cytoplasm"/>
    <property type="evidence" value="ECO:0007669"/>
    <property type="project" value="UniProtKB-SubCell"/>
</dbReference>
<dbReference type="GO" id="GO:0007062">
    <property type="term" value="P:sister chromatid cohesion"/>
    <property type="evidence" value="ECO:0007669"/>
    <property type="project" value="InterPro"/>
</dbReference>
<feature type="coiled-coil region" evidence="6">
    <location>
        <begin position="453"/>
        <end position="483"/>
    </location>
</feature>
<dbReference type="Gene3D" id="1.20.1060.20">
    <property type="match status" value="1"/>
</dbReference>
<dbReference type="GO" id="GO:0016887">
    <property type="term" value="F:ATP hydrolysis activity"/>
    <property type="evidence" value="ECO:0007669"/>
    <property type="project" value="InterPro"/>
</dbReference>
<dbReference type="InterPro" id="IPR027417">
    <property type="entry name" value="P-loop_NTPase"/>
</dbReference>
<comment type="similarity">
    <text evidence="6">Belongs to the SMC family.</text>
</comment>
<comment type="function">
    <text evidence="6">Required for chromosome condensation and partitioning.</text>
</comment>
<dbReference type="EMBL" id="CP063458">
    <property type="protein sequence ID" value="QOV89864.1"/>
    <property type="molecule type" value="Genomic_DNA"/>
</dbReference>
<sequence>MRLKKLILHGFKSFADRTEFVFDSAITGIVGPNGCGKSNVVDGFKWVLGEQSAKSLRGDAMMDVIFNGSGGRKPAGLAEVVLVFDNPKREDGSRHLPVDLDEVSVGRRLYRDGTSEYTQNNGVARLKDIRELFMDTGVGVDAYSVIEQGRVAALLEANPEERRLIFEEAAGISKFKQRKKEAQRKLEKVDQNLVRVHDIVEEVDRRLRSVKVQAGKARNYQEYAVRLNELRLSYALREYHTLHAQVAELQTGHDDGKFRQEDAFANLSRSQNALAEKRESFEVLNRAKQQAEHQVVETRAGVQSAVQRQNWAEEQLQQITHQQEQFEADREAASERLAEVESTLESESQSLTELTAELSDRRSQIEEHQDAHREGQLQLNNVGREIEQNKSGILDLMRRTATTNSRLGAIEIERKNIASQQGRLAERQAVITQEQSAIAGQQADHQSRLTDVTEHLAERQRELELKREALQQLGKQIATASDNLGAAREHRSGLLSRQKLLKDLEAKREGVSEGVKAVLRQRGPGEPFAFVRGLVADFIRVDVEHATLIEAALDGRDQWLVTDEAGAVSRLTAVADDLEGRVNLLCTTELPPANIPAHNWNAHNHLIRFASDLVRFEPSDANLADHLLGRTIAVDNLSAAGELRKLAPAGWRFVTYAGEVVETDGTVRAGPLTAAMGLISRRSELEVLDQQLIDVEARIVGLSEQLQHTNAAAKSIEEEQNALRNEIYKANTTKVELTSKLQQFADKAASLGRELPLVERELANYESQIEKLAAEEENVTRQRESLEAEQAEKQRMVEDLTVRHRELSEQMKVLAETLTAARVELGQIQEKQLACQQHVGRLTAQRAELSQQVERLARSAEGLVHRRGQVEQELVSAKEAEAMLAEQLGTLIAQAQELASQAREAGEAMRTFQADVERYRSSYAEIEQSMHALEVSLGQSRVRLETVISRTQEELQIDIVERYKQITTPKEEVEVEPVVEEAVASAEQSQEAVEAAPVEEEETITGAMPSLYGDDAGVVKPAQAVAVPTPQPVAARKPDEPQYNFLDGDIDWDEIAAEIKELKEKIQRLGNVNIDAIAEMDELEQRSTFLTQQVSDLTESKRQLEELIDRINVESGLRFEQTLTAVREHFQGMFRKLFGGGKADIFLETEIELKPVMGPDGVLLPPEKKKVDPLEAGIEILAHPPGKKPATINQLSGGEKAMTCIALLMSIFKSKPSPFCILDEVDAPLDEANNQRFGLIIQEFLSISQFIVITHHKRTMQICDVLYGVTMQEQGVSKRVAVKFDQVDNQGRISETAAA</sequence>
<evidence type="ECO:0000313" key="8">
    <source>
        <dbReference type="EMBL" id="QOV89864.1"/>
    </source>
</evidence>
<dbReference type="Proteomes" id="UP000593765">
    <property type="component" value="Chromosome"/>
</dbReference>
<dbReference type="GO" id="GO:0005524">
    <property type="term" value="F:ATP binding"/>
    <property type="evidence" value="ECO:0007669"/>
    <property type="project" value="UniProtKB-UniRule"/>
</dbReference>
<dbReference type="CDD" id="cd03278">
    <property type="entry name" value="ABC_SMC_barmotin"/>
    <property type="match status" value="1"/>
</dbReference>
<dbReference type="InterPro" id="IPR010935">
    <property type="entry name" value="SMC_hinge"/>
</dbReference>
<evidence type="ECO:0000256" key="4">
    <source>
        <dbReference type="ARBA" id="ARBA00023054"/>
    </source>
</evidence>
<evidence type="ECO:0000256" key="5">
    <source>
        <dbReference type="ARBA" id="ARBA00023125"/>
    </source>
</evidence>
<feature type="coiled-coil region" evidence="6">
    <location>
        <begin position="1052"/>
        <end position="1114"/>
    </location>
</feature>
<evidence type="ECO:0000256" key="2">
    <source>
        <dbReference type="ARBA" id="ARBA00022741"/>
    </source>
</evidence>
<evidence type="ECO:0000256" key="1">
    <source>
        <dbReference type="ARBA" id="ARBA00022490"/>
    </source>
</evidence>
<keyword evidence="2 6" id="KW-0547">Nucleotide-binding</keyword>
<dbReference type="PIRSF" id="PIRSF005719">
    <property type="entry name" value="SMC"/>
    <property type="match status" value="1"/>
</dbReference>
<dbReference type="NCBIfam" id="TIGR02168">
    <property type="entry name" value="SMC_prok_B"/>
    <property type="match status" value="1"/>
</dbReference>
<reference evidence="8 9" key="1">
    <citation type="submission" date="2020-10" db="EMBL/GenBank/DDBJ databases">
        <title>Wide distribution of Phycisphaera-like planctomycetes from WD2101 soil group in peatlands and genome analysis of the first cultivated representative.</title>
        <authorList>
            <person name="Dedysh S.N."/>
            <person name="Beletsky A.V."/>
            <person name="Ivanova A."/>
            <person name="Kulichevskaya I.S."/>
            <person name="Suzina N.E."/>
            <person name="Philippov D.A."/>
            <person name="Rakitin A.L."/>
            <person name="Mardanov A.V."/>
            <person name="Ravin N.V."/>
        </authorList>
    </citation>
    <scope>NUCLEOTIDE SEQUENCE [LARGE SCALE GENOMIC DNA]</scope>
    <source>
        <strain evidence="8 9">M1803</strain>
    </source>
</reference>
<dbReference type="Pfam" id="PF02463">
    <property type="entry name" value="SMC_N"/>
    <property type="match status" value="1"/>
</dbReference>
<dbReference type="Gene3D" id="6.10.140.1720">
    <property type="match status" value="1"/>
</dbReference>
<feature type="binding site" evidence="6">
    <location>
        <begin position="32"/>
        <end position="39"/>
    </location>
    <ligand>
        <name>ATP</name>
        <dbReference type="ChEBI" id="CHEBI:30616"/>
    </ligand>
</feature>
<evidence type="ECO:0000256" key="6">
    <source>
        <dbReference type="HAMAP-Rule" id="MF_01894"/>
    </source>
</evidence>
<feature type="coiled-coil region" evidence="6">
    <location>
        <begin position="685"/>
        <end position="859"/>
    </location>
</feature>
<organism evidence="8 9">
    <name type="scientific">Humisphaera borealis</name>
    <dbReference type="NCBI Taxonomy" id="2807512"/>
    <lineage>
        <taxon>Bacteria</taxon>
        <taxon>Pseudomonadati</taxon>
        <taxon>Planctomycetota</taxon>
        <taxon>Phycisphaerae</taxon>
        <taxon>Tepidisphaerales</taxon>
        <taxon>Tepidisphaeraceae</taxon>
        <taxon>Humisphaera</taxon>
    </lineage>
</organism>
<keyword evidence="5 6" id="KW-0238">DNA-binding</keyword>
<dbReference type="RefSeq" id="WP_206292924.1">
    <property type="nucleotide sequence ID" value="NZ_CP063458.1"/>
</dbReference>
<dbReference type="KEGG" id="hbs:IPV69_00370"/>
<feature type="coiled-coil region" evidence="6">
    <location>
        <begin position="274"/>
        <end position="371"/>
    </location>
</feature>
<comment type="domain">
    <text evidence="6">Contains large globular domains required for ATP hydrolysis at each terminus and a third globular domain forming a flexible hinge near the middle of the molecule. These domains are separated by coiled-coil structures.</text>
</comment>
<dbReference type="SMART" id="SM00968">
    <property type="entry name" value="SMC_hinge"/>
    <property type="match status" value="1"/>
</dbReference>
<dbReference type="GO" id="GO:0003677">
    <property type="term" value="F:DNA binding"/>
    <property type="evidence" value="ECO:0007669"/>
    <property type="project" value="UniProtKB-UniRule"/>
</dbReference>
<keyword evidence="1 6" id="KW-0963">Cytoplasm</keyword>
<dbReference type="Gene3D" id="1.10.287.1490">
    <property type="match status" value="1"/>
</dbReference>
<evidence type="ECO:0000259" key="7">
    <source>
        <dbReference type="SMART" id="SM00968"/>
    </source>
</evidence>
<dbReference type="GO" id="GO:0006260">
    <property type="term" value="P:DNA replication"/>
    <property type="evidence" value="ECO:0007669"/>
    <property type="project" value="UniProtKB-UniRule"/>
</dbReference>